<protein>
    <submittedName>
        <fullName evidence="2">Uncharacterized protein</fullName>
    </submittedName>
</protein>
<evidence type="ECO:0000313" key="2">
    <source>
        <dbReference type="EMBL" id="EPH41731.1"/>
    </source>
</evidence>
<reference evidence="2 3" key="1">
    <citation type="submission" date="2013-02" db="EMBL/GenBank/DDBJ databases">
        <title>Draft Genome Sequence of Streptomyces aurantiacus, Which Produces Setomimycin.</title>
        <authorList>
            <person name="Gruening B.A."/>
            <person name="Praeg A."/>
            <person name="Erxleben A."/>
            <person name="Guenther S."/>
            <person name="Mueller M."/>
        </authorList>
    </citation>
    <scope>NUCLEOTIDE SEQUENCE [LARGE SCALE GENOMIC DNA]</scope>
    <source>
        <strain evidence="2 3">JA 4570</strain>
    </source>
</reference>
<proteinExistence type="predicted"/>
<name>S3ZDG8_9ACTN</name>
<dbReference type="Proteomes" id="UP000014629">
    <property type="component" value="Unassembled WGS sequence"/>
</dbReference>
<dbReference type="EMBL" id="AOPZ01000285">
    <property type="protein sequence ID" value="EPH41731.1"/>
    <property type="molecule type" value="Genomic_DNA"/>
</dbReference>
<organism evidence="2 3">
    <name type="scientific">Streptomyces aurantiacus JA 4570</name>
    <dbReference type="NCBI Taxonomy" id="1286094"/>
    <lineage>
        <taxon>Bacteria</taxon>
        <taxon>Bacillati</taxon>
        <taxon>Actinomycetota</taxon>
        <taxon>Actinomycetes</taxon>
        <taxon>Kitasatosporales</taxon>
        <taxon>Streptomycetaceae</taxon>
        <taxon>Streptomyces</taxon>
        <taxon>Streptomyces aurantiacus group</taxon>
    </lineage>
</organism>
<dbReference type="PATRIC" id="fig|1286094.4.peg.5124"/>
<accession>S3ZDG8</accession>
<feature type="region of interest" description="Disordered" evidence="1">
    <location>
        <begin position="1"/>
        <end position="26"/>
    </location>
</feature>
<keyword evidence="3" id="KW-1185">Reference proteome</keyword>
<sequence>MEAVPMARHPERHPARHAAPKTSSASRALLRAGLTVSVAGAALGLGGAAASAAPAEVPAPGVATPLGDVDPAPAGNALLDGVQRAAGGSLHPVKNLKLNPLAGTGVDPLDNAVGTQVADFKPVSTAMVTGPMTQGSLSEMPGVGVVAGALPG</sequence>
<comment type="caution">
    <text evidence="2">The sequence shown here is derived from an EMBL/GenBank/DDBJ whole genome shotgun (WGS) entry which is preliminary data.</text>
</comment>
<evidence type="ECO:0000256" key="1">
    <source>
        <dbReference type="SAM" id="MobiDB-lite"/>
    </source>
</evidence>
<evidence type="ECO:0000313" key="3">
    <source>
        <dbReference type="Proteomes" id="UP000014629"/>
    </source>
</evidence>
<gene>
    <name evidence="2" type="ORF">STRAU_5184</name>
</gene>
<dbReference type="AlphaFoldDB" id="S3ZDG8"/>